<proteinExistence type="predicted"/>
<dbReference type="AlphaFoldDB" id="A0A518K688"/>
<sequence>MKLLLDENLPHRLRPLIVGHDVATTAYMGWGGKENGELLALAAAAGFDALLTKDGNLHYQQSAQLPLSVVLLSAPSNKLDDIRPLIAALLKALENLTPKAVTVVK</sequence>
<feature type="domain" description="DUF5615" evidence="1">
    <location>
        <begin position="1"/>
        <end position="104"/>
    </location>
</feature>
<dbReference type="KEGG" id="bmei:Spa11_15080"/>
<dbReference type="RefSeq" id="WP_145110057.1">
    <property type="nucleotide sequence ID" value="NZ_CP036349.1"/>
</dbReference>
<accession>A0A518K688</accession>
<name>A0A518K688_9BACT</name>
<dbReference type="EMBL" id="CP036349">
    <property type="protein sequence ID" value="QDV73312.1"/>
    <property type="molecule type" value="Genomic_DNA"/>
</dbReference>
<dbReference type="Proteomes" id="UP000316426">
    <property type="component" value="Chromosome"/>
</dbReference>
<dbReference type="InterPro" id="IPR041049">
    <property type="entry name" value="DUF5615"/>
</dbReference>
<evidence type="ECO:0000313" key="2">
    <source>
        <dbReference type="EMBL" id="QDV73312.1"/>
    </source>
</evidence>
<organism evidence="2 3">
    <name type="scientific">Botrimarina mediterranea</name>
    <dbReference type="NCBI Taxonomy" id="2528022"/>
    <lineage>
        <taxon>Bacteria</taxon>
        <taxon>Pseudomonadati</taxon>
        <taxon>Planctomycetota</taxon>
        <taxon>Planctomycetia</taxon>
        <taxon>Pirellulales</taxon>
        <taxon>Lacipirellulaceae</taxon>
        <taxon>Botrimarina</taxon>
    </lineage>
</organism>
<gene>
    <name evidence="2" type="ORF">Spa11_15080</name>
</gene>
<reference evidence="2 3" key="1">
    <citation type="submission" date="2019-02" db="EMBL/GenBank/DDBJ databases">
        <title>Deep-cultivation of Planctomycetes and their phenomic and genomic characterization uncovers novel biology.</title>
        <authorList>
            <person name="Wiegand S."/>
            <person name="Jogler M."/>
            <person name="Boedeker C."/>
            <person name="Pinto D."/>
            <person name="Vollmers J."/>
            <person name="Rivas-Marin E."/>
            <person name="Kohn T."/>
            <person name="Peeters S.H."/>
            <person name="Heuer A."/>
            <person name="Rast P."/>
            <person name="Oberbeckmann S."/>
            <person name="Bunk B."/>
            <person name="Jeske O."/>
            <person name="Meyerdierks A."/>
            <person name="Storesund J.E."/>
            <person name="Kallscheuer N."/>
            <person name="Luecker S."/>
            <person name="Lage O.M."/>
            <person name="Pohl T."/>
            <person name="Merkel B.J."/>
            <person name="Hornburger P."/>
            <person name="Mueller R.-W."/>
            <person name="Bruemmer F."/>
            <person name="Labrenz M."/>
            <person name="Spormann A.M."/>
            <person name="Op den Camp H."/>
            <person name="Overmann J."/>
            <person name="Amann R."/>
            <person name="Jetten M.S.M."/>
            <person name="Mascher T."/>
            <person name="Medema M.H."/>
            <person name="Devos D.P."/>
            <person name="Kaster A.-K."/>
            <person name="Ovreas L."/>
            <person name="Rohde M."/>
            <person name="Galperin M.Y."/>
            <person name="Jogler C."/>
        </authorList>
    </citation>
    <scope>NUCLEOTIDE SEQUENCE [LARGE SCALE GENOMIC DNA]</scope>
    <source>
        <strain evidence="2 3">Spa11</strain>
    </source>
</reference>
<keyword evidence="3" id="KW-1185">Reference proteome</keyword>
<protein>
    <recommendedName>
        <fullName evidence="1">DUF5615 domain-containing protein</fullName>
    </recommendedName>
</protein>
<evidence type="ECO:0000313" key="3">
    <source>
        <dbReference type="Proteomes" id="UP000316426"/>
    </source>
</evidence>
<dbReference type="Pfam" id="PF18480">
    <property type="entry name" value="DUF5615"/>
    <property type="match status" value="1"/>
</dbReference>
<evidence type="ECO:0000259" key="1">
    <source>
        <dbReference type="Pfam" id="PF18480"/>
    </source>
</evidence>